<accession>A0A5N7AYG2</accession>
<sequence>MEIDLSTIEFVELIKSSESPCIFRTRWRGKDCVLKVYHSMEPSYTDPVDREVDIFKCESQAYTKLKTHGLCDKGFVSDFYGLIKQINPKEWSSYLNEFLRDRLPPNAVLLEYIPDPQMVQVQEHSDSVLLIDFDRAQTFSHDTIADRRRQLLNEEKELMEYVVNALAADYKDGKIQHTWYCYYG</sequence>
<protein>
    <recommendedName>
        <fullName evidence="3">Kinase-like domain-containing protein</fullName>
    </recommendedName>
</protein>
<proteinExistence type="predicted"/>
<name>A0A5N7AYG2_9EURO</name>
<keyword evidence="2" id="KW-1185">Reference proteome</keyword>
<evidence type="ECO:0000313" key="1">
    <source>
        <dbReference type="EMBL" id="KAE8374904.1"/>
    </source>
</evidence>
<dbReference type="Proteomes" id="UP000326198">
    <property type="component" value="Unassembled WGS sequence"/>
</dbReference>
<evidence type="ECO:0000313" key="2">
    <source>
        <dbReference type="Proteomes" id="UP000326198"/>
    </source>
</evidence>
<dbReference type="EMBL" id="ML736272">
    <property type="protein sequence ID" value="KAE8374904.1"/>
    <property type="molecule type" value="Genomic_DNA"/>
</dbReference>
<dbReference type="AlphaFoldDB" id="A0A5N7AYG2"/>
<dbReference type="OrthoDB" id="4185642at2759"/>
<organism evidence="1 2">
    <name type="scientific">Aspergillus bertholletiae</name>
    <dbReference type="NCBI Taxonomy" id="1226010"/>
    <lineage>
        <taxon>Eukaryota</taxon>
        <taxon>Fungi</taxon>
        <taxon>Dikarya</taxon>
        <taxon>Ascomycota</taxon>
        <taxon>Pezizomycotina</taxon>
        <taxon>Eurotiomycetes</taxon>
        <taxon>Eurotiomycetidae</taxon>
        <taxon>Eurotiales</taxon>
        <taxon>Aspergillaceae</taxon>
        <taxon>Aspergillus</taxon>
        <taxon>Aspergillus subgen. Circumdati</taxon>
    </lineage>
</organism>
<gene>
    <name evidence="1" type="ORF">BDV26DRAFT_283878</name>
</gene>
<reference evidence="1 2" key="1">
    <citation type="submission" date="2019-04" db="EMBL/GenBank/DDBJ databases">
        <title>Friends and foes A comparative genomics studyof 23 Aspergillus species from section Flavi.</title>
        <authorList>
            <consortium name="DOE Joint Genome Institute"/>
            <person name="Kjaerbolling I."/>
            <person name="Vesth T."/>
            <person name="Frisvad J.C."/>
            <person name="Nybo J.L."/>
            <person name="Theobald S."/>
            <person name="Kildgaard S."/>
            <person name="Isbrandt T."/>
            <person name="Kuo A."/>
            <person name="Sato A."/>
            <person name="Lyhne E.K."/>
            <person name="Kogle M.E."/>
            <person name="Wiebenga A."/>
            <person name="Kun R.S."/>
            <person name="Lubbers R.J."/>
            <person name="Makela M.R."/>
            <person name="Barry K."/>
            <person name="Chovatia M."/>
            <person name="Clum A."/>
            <person name="Daum C."/>
            <person name="Haridas S."/>
            <person name="He G."/>
            <person name="LaButti K."/>
            <person name="Lipzen A."/>
            <person name="Mondo S."/>
            <person name="Riley R."/>
            <person name="Salamov A."/>
            <person name="Simmons B.A."/>
            <person name="Magnuson J.K."/>
            <person name="Henrissat B."/>
            <person name="Mortensen U.H."/>
            <person name="Larsen T.O."/>
            <person name="Devries R.P."/>
            <person name="Grigoriev I.V."/>
            <person name="Machida M."/>
            <person name="Baker S.E."/>
            <person name="Andersen M.R."/>
        </authorList>
    </citation>
    <scope>NUCLEOTIDE SEQUENCE [LARGE SCALE GENOMIC DNA]</scope>
    <source>
        <strain evidence="1 2">IBT 29228</strain>
    </source>
</reference>
<evidence type="ECO:0008006" key="3">
    <source>
        <dbReference type="Google" id="ProtNLM"/>
    </source>
</evidence>